<keyword evidence="4" id="KW-1185">Reference proteome</keyword>
<dbReference type="PANTHER" id="PTHR35408">
    <property type="entry name" value="CHROMOSOME 15, WHOLE GENOME SHOTGUN SEQUENCE"/>
    <property type="match status" value="1"/>
</dbReference>
<dbReference type="PANTHER" id="PTHR35408:SF3">
    <property type="entry name" value="GLYCOSYLTRANSFERASE 2-LIKE DOMAIN-CONTAINING PROTEIN"/>
    <property type="match status" value="1"/>
</dbReference>
<evidence type="ECO:0000259" key="2">
    <source>
        <dbReference type="Pfam" id="PF13632"/>
    </source>
</evidence>
<dbReference type="AlphaFoldDB" id="A0A0D0CVQ5"/>
<dbReference type="Pfam" id="PF13632">
    <property type="entry name" value="Glyco_trans_2_3"/>
    <property type="match status" value="1"/>
</dbReference>
<evidence type="ECO:0000256" key="1">
    <source>
        <dbReference type="SAM" id="MobiDB-lite"/>
    </source>
</evidence>
<dbReference type="HOGENOM" id="CLU_574982_0_0_1"/>
<accession>A0A0D0CVQ5</accession>
<feature type="region of interest" description="Disordered" evidence="1">
    <location>
        <begin position="194"/>
        <end position="214"/>
    </location>
</feature>
<dbReference type="EMBL" id="KN834776">
    <property type="protein sequence ID" value="KIK60103.1"/>
    <property type="molecule type" value="Genomic_DNA"/>
</dbReference>
<dbReference type="InterPro" id="IPR001173">
    <property type="entry name" value="Glyco_trans_2-like"/>
</dbReference>
<proteinExistence type="predicted"/>
<name>A0A0D0CVQ5_9AGAR</name>
<feature type="compositionally biased region" description="Low complexity" evidence="1">
    <location>
        <begin position="200"/>
        <end position="210"/>
    </location>
</feature>
<protein>
    <recommendedName>
        <fullName evidence="2">Glycosyltransferase 2-like domain-containing protein</fullName>
    </recommendedName>
</protein>
<sequence>MPLFTWPCQSITGIRVVNGHPRILVPHLTSLALYRRLKSTETQKWNVTAEKAFIQGTGEREILTKEGRVGGHDPVSSIQGEFGIGNVSTPFYIQTVGEIADARSPAVFSAPLVFSIKKAKQSEEVSQSRPIGHSLWLTITLFTADSSFIPTTVSHESHVRSTIRLPVDSKCFTEEQQLAKLIANASTPSTCTSTIPATGSSNSSARGFSSDPSHSYTPLFSQQQSENLDFLDERAPQLVIAKIYQESGAVKKAIPEMSGPGLVGLSSSSMQILPETRFDYAVRGMGEGGGESMAIIQHENIMVAPQNFENGFTHFIKRFYKFISYGRANGAVALFAGHNAFLRWKAVQDAGVPSSMKPMERASFGLRPTSRGSFDLALRLLLKCYTLRWATYCQGGCQFDCSGRACEVAGMRVAGIIFNLIIQWWRYGPISKQLREFMQSAAQVHYKIDMSAYVFSYYRIAAATVGATLNNLLLWLGPDLDCFYLLSFEIFPDCVLVFPALGNLGFTRLEFCLDNRVLWSSAIEK</sequence>
<organism evidence="3 4">
    <name type="scientific">Collybiopsis luxurians FD-317 M1</name>
    <dbReference type="NCBI Taxonomy" id="944289"/>
    <lineage>
        <taxon>Eukaryota</taxon>
        <taxon>Fungi</taxon>
        <taxon>Dikarya</taxon>
        <taxon>Basidiomycota</taxon>
        <taxon>Agaricomycotina</taxon>
        <taxon>Agaricomycetes</taxon>
        <taxon>Agaricomycetidae</taxon>
        <taxon>Agaricales</taxon>
        <taxon>Marasmiineae</taxon>
        <taxon>Omphalotaceae</taxon>
        <taxon>Collybiopsis</taxon>
        <taxon>Collybiopsis luxurians</taxon>
    </lineage>
</organism>
<evidence type="ECO:0000313" key="4">
    <source>
        <dbReference type="Proteomes" id="UP000053593"/>
    </source>
</evidence>
<evidence type="ECO:0000313" key="3">
    <source>
        <dbReference type="EMBL" id="KIK60103.1"/>
    </source>
</evidence>
<reference evidence="3 4" key="1">
    <citation type="submission" date="2014-04" db="EMBL/GenBank/DDBJ databases">
        <title>Evolutionary Origins and Diversification of the Mycorrhizal Mutualists.</title>
        <authorList>
            <consortium name="DOE Joint Genome Institute"/>
            <consortium name="Mycorrhizal Genomics Consortium"/>
            <person name="Kohler A."/>
            <person name="Kuo A."/>
            <person name="Nagy L.G."/>
            <person name="Floudas D."/>
            <person name="Copeland A."/>
            <person name="Barry K.W."/>
            <person name="Cichocki N."/>
            <person name="Veneault-Fourrey C."/>
            <person name="LaButti K."/>
            <person name="Lindquist E.A."/>
            <person name="Lipzen A."/>
            <person name="Lundell T."/>
            <person name="Morin E."/>
            <person name="Murat C."/>
            <person name="Riley R."/>
            <person name="Ohm R."/>
            <person name="Sun H."/>
            <person name="Tunlid A."/>
            <person name="Henrissat B."/>
            <person name="Grigoriev I.V."/>
            <person name="Hibbett D.S."/>
            <person name="Martin F."/>
        </authorList>
    </citation>
    <scope>NUCLEOTIDE SEQUENCE [LARGE SCALE GENOMIC DNA]</scope>
    <source>
        <strain evidence="3 4">FD-317 M1</strain>
    </source>
</reference>
<gene>
    <name evidence="3" type="ORF">GYMLUDRAFT_244543</name>
</gene>
<dbReference type="Proteomes" id="UP000053593">
    <property type="component" value="Unassembled WGS sequence"/>
</dbReference>
<feature type="domain" description="Glycosyltransferase 2-like" evidence="2">
    <location>
        <begin position="273"/>
        <end position="427"/>
    </location>
</feature>